<feature type="region of interest" description="Disordered" evidence="7">
    <location>
        <begin position="246"/>
        <end position="265"/>
    </location>
</feature>
<keyword evidence="2" id="KW-0902">Two-component regulatory system</keyword>
<comment type="similarity">
    <text evidence="1">Belongs to the AfsR/DnrI/RedD regulatory family.</text>
</comment>
<keyword evidence="3" id="KW-0805">Transcription regulation</keyword>
<dbReference type="Proteomes" id="UP001164963">
    <property type="component" value="Chromosome"/>
</dbReference>
<evidence type="ECO:0000313" key="9">
    <source>
        <dbReference type="EMBL" id="UZK55844.1"/>
    </source>
</evidence>
<dbReference type="InterPro" id="IPR051677">
    <property type="entry name" value="AfsR-DnrI-RedD_regulator"/>
</dbReference>
<dbReference type="PRINTS" id="PR00364">
    <property type="entry name" value="DISEASERSIST"/>
</dbReference>
<gene>
    <name evidence="9" type="ORF">NEH16_18540</name>
</gene>
<dbReference type="Pfam" id="PF17874">
    <property type="entry name" value="TPR_MalT"/>
    <property type="match status" value="1"/>
</dbReference>
<dbReference type="Gene3D" id="1.25.40.10">
    <property type="entry name" value="Tetratricopeptide repeat domain"/>
    <property type="match status" value="2"/>
</dbReference>
<dbReference type="InterPro" id="IPR027417">
    <property type="entry name" value="P-loop_NTPase"/>
</dbReference>
<reference evidence="9" key="1">
    <citation type="journal article" date="2022" name="Front. Microbiol.">
        <title>Mirubactin C rescues the lethal effect of cell wall biosynthesis mutations in Bacillus subtilis.</title>
        <authorList>
            <person name="Kepplinger B."/>
            <person name="Wen X."/>
            <person name="Tyler A.R."/>
            <person name="Kim B.Y."/>
            <person name="Brown J."/>
            <person name="Banks P."/>
            <person name="Dashti Y."/>
            <person name="Mackenzie E.S."/>
            <person name="Wills C."/>
            <person name="Kawai Y."/>
            <person name="Waldron K.J."/>
            <person name="Allenby N.E.E."/>
            <person name="Wu L.J."/>
            <person name="Hall M.J."/>
            <person name="Errington J."/>
        </authorList>
    </citation>
    <scope>NUCLEOTIDE SEQUENCE</scope>
    <source>
        <strain evidence="9">MDA8-470</strain>
    </source>
</reference>
<dbReference type="SUPFAM" id="SSF52540">
    <property type="entry name" value="P-loop containing nucleoside triphosphate hydrolases"/>
    <property type="match status" value="1"/>
</dbReference>
<keyword evidence="4 6" id="KW-0238">DNA-binding</keyword>
<organism evidence="9 10">
    <name type="scientific">Streptomyces drozdowiczii</name>
    <dbReference type="NCBI Taxonomy" id="202862"/>
    <lineage>
        <taxon>Bacteria</taxon>
        <taxon>Bacillati</taxon>
        <taxon>Actinomycetota</taxon>
        <taxon>Actinomycetes</taxon>
        <taxon>Kitasatosporales</taxon>
        <taxon>Streptomycetaceae</taxon>
        <taxon>Streptomyces</taxon>
    </lineage>
</organism>
<evidence type="ECO:0000256" key="7">
    <source>
        <dbReference type="SAM" id="MobiDB-lite"/>
    </source>
</evidence>
<dbReference type="SUPFAM" id="SSF46894">
    <property type="entry name" value="C-terminal effector domain of the bipartite response regulators"/>
    <property type="match status" value="1"/>
</dbReference>
<dbReference type="RefSeq" id="WP_265543773.1">
    <property type="nucleotide sequence ID" value="NZ_CP098740.1"/>
</dbReference>
<dbReference type="InterPro" id="IPR005158">
    <property type="entry name" value="BTAD"/>
</dbReference>
<dbReference type="InterPro" id="IPR041664">
    <property type="entry name" value="AAA_16"/>
</dbReference>
<feature type="DNA-binding region" description="OmpR/PhoB-type" evidence="6">
    <location>
        <begin position="1"/>
        <end position="94"/>
    </location>
</feature>
<dbReference type="Pfam" id="PF00486">
    <property type="entry name" value="Trans_reg_C"/>
    <property type="match status" value="1"/>
</dbReference>
<evidence type="ECO:0000313" key="10">
    <source>
        <dbReference type="Proteomes" id="UP001164963"/>
    </source>
</evidence>
<dbReference type="InterPro" id="IPR036388">
    <property type="entry name" value="WH-like_DNA-bd_sf"/>
</dbReference>
<evidence type="ECO:0000256" key="2">
    <source>
        <dbReference type="ARBA" id="ARBA00023012"/>
    </source>
</evidence>
<accession>A0ABY6PV75</accession>
<dbReference type="PANTHER" id="PTHR35807:SF1">
    <property type="entry name" value="TRANSCRIPTIONAL REGULATOR REDD"/>
    <property type="match status" value="1"/>
</dbReference>
<evidence type="ECO:0000256" key="6">
    <source>
        <dbReference type="PROSITE-ProRule" id="PRU01091"/>
    </source>
</evidence>
<dbReference type="SUPFAM" id="SSF48452">
    <property type="entry name" value="TPR-like"/>
    <property type="match status" value="3"/>
</dbReference>
<evidence type="ECO:0000256" key="1">
    <source>
        <dbReference type="ARBA" id="ARBA00005820"/>
    </source>
</evidence>
<keyword evidence="5" id="KW-0804">Transcription</keyword>
<sequence>MEFQLLGPVGVSRDGAQISLGSPKQRCVLAAFLLTPGVALSADHLIECVWGHSPPPTARGTLQSYLTRLRGALPAQGDDAAAIQRRAGGYLLTASAADIDLHRFRSLTAQARDADSDAEAGRILDEALGLWHGDPLSGIAGDWAESVRARLERERLAALLDRIDHRLVAGGPAGLTEQVRGLAAEHPWDERIAAQLMTVLFRSGRQAEALAHYEAFRRSLAQEFGVDPGAALRHLHEAILRDAPELGGASARSRKPPEATPDGVRGDWTVQCQLPFAVPGFVGRRGAIRELEALFTAAAQGETTAPVVITGTPGVGKTALAVHLGHRLRPAFPDGQWYVRLLGAGDRPRDPSEVLAALLHASGLDAATIPEPLEDRAAVFRGRLTGRRVLLVLDDAADAEQVRPLLPGTAGAAVLVTSRFELRGLGVSHAAHAVRLQVLDPDEAHTLLSGVLGEGRVAAEPEASRRLAEQCARLPLALRIAAANLAARPGRSLESYATDLDSDGRLAKLSIAGDRRAAVRTAFDNSLAFLAPSAVRLFALLGLHPGPDFGPEAAAALLGAEPAEAEELLDVLADASLLQRSAADRFLFHDLLRLYAAEHAAAQPGHEEAWQRLCDWYLATAEAATAFEYTGVAQLPRERAASGRFTDRKQALGWLDQELANLVAVVGAAAERGPRHIAWQLADQLRMYVYYRHHRVEWKAMATAGLRAAEAAGDPLARAAMLQSLGVLGHHTEDRGSNLDHFLGALEGYRSAGFVPGQASVMSNLAVYYGRRGRMRQAGEWQERGVELLRGLDRPVLLGIALNVVSLIHSYLGESEQAVERASEAIELSLRHGQPMGTISPLVNRAIAHHGRGDYEAALADGTRALRLSQEHRKRRNEADAQEILARAHRDTGRLDLARPLAEKALAFARETGDPTALSDCLINLGEVARLGGELPQAAAYLEEALEITGRSGFRHQEADARTGLARVRYAEGDAEAAAELAEAALAAAGELGLRPVVDRARTVLAAARGAG</sequence>
<dbReference type="Pfam" id="PF13191">
    <property type="entry name" value="AAA_16"/>
    <property type="match status" value="1"/>
</dbReference>
<evidence type="ECO:0000256" key="4">
    <source>
        <dbReference type="ARBA" id="ARBA00023125"/>
    </source>
</evidence>
<name>A0ABY6PV75_9ACTN</name>
<proteinExistence type="inferred from homology"/>
<feature type="domain" description="OmpR/PhoB-type" evidence="8">
    <location>
        <begin position="1"/>
        <end position="94"/>
    </location>
</feature>
<dbReference type="SMART" id="SM00862">
    <property type="entry name" value="Trans_reg_C"/>
    <property type="match status" value="1"/>
</dbReference>
<dbReference type="PROSITE" id="PS51755">
    <property type="entry name" value="OMPR_PHOB"/>
    <property type="match status" value="1"/>
</dbReference>
<dbReference type="InterPro" id="IPR011990">
    <property type="entry name" value="TPR-like_helical_dom_sf"/>
</dbReference>
<dbReference type="PANTHER" id="PTHR35807">
    <property type="entry name" value="TRANSCRIPTIONAL REGULATOR REDD-RELATED"/>
    <property type="match status" value="1"/>
</dbReference>
<dbReference type="InterPro" id="IPR041617">
    <property type="entry name" value="TPR_MalT"/>
</dbReference>
<dbReference type="Gene3D" id="1.10.10.10">
    <property type="entry name" value="Winged helix-like DNA-binding domain superfamily/Winged helix DNA-binding domain"/>
    <property type="match status" value="1"/>
</dbReference>
<dbReference type="InterPro" id="IPR001867">
    <property type="entry name" value="OmpR/PhoB-type_DNA-bd"/>
</dbReference>
<protein>
    <submittedName>
        <fullName evidence="9">Tetratricopeptide repeat protein</fullName>
    </submittedName>
</protein>
<evidence type="ECO:0000259" key="8">
    <source>
        <dbReference type="PROSITE" id="PS51755"/>
    </source>
</evidence>
<dbReference type="Gene3D" id="3.40.50.300">
    <property type="entry name" value="P-loop containing nucleotide triphosphate hydrolases"/>
    <property type="match status" value="1"/>
</dbReference>
<dbReference type="InterPro" id="IPR019734">
    <property type="entry name" value="TPR_rpt"/>
</dbReference>
<dbReference type="CDD" id="cd15831">
    <property type="entry name" value="BTAD"/>
    <property type="match status" value="1"/>
</dbReference>
<dbReference type="Pfam" id="PF03704">
    <property type="entry name" value="BTAD"/>
    <property type="match status" value="1"/>
</dbReference>
<evidence type="ECO:0000256" key="3">
    <source>
        <dbReference type="ARBA" id="ARBA00023015"/>
    </source>
</evidence>
<dbReference type="EMBL" id="CP098740">
    <property type="protein sequence ID" value="UZK55844.1"/>
    <property type="molecule type" value="Genomic_DNA"/>
</dbReference>
<dbReference type="SMART" id="SM00028">
    <property type="entry name" value="TPR"/>
    <property type="match status" value="5"/>
</dbReference>
<evidence type="ECO:0000256" key="5">
    <source>
        <dbReference type="ARBA" id="ARBA00023163"/>
    </source>
</evidence>
<dbReference type="InterPro" id="IPR016032">
    <property type="entry name" value="Sig_transdc_resp-reg_C-effctor"/>
</dbReference>
<keyword evidence="10" id="KW-1185">Reference proteome</keyword>
<dbReference type="SMART" id="SM01043">
    <property type="entry name" value="BTAD"/>
    <property type="match status" value="1"/>
</dbReference>